<dbReference type="PANTHER" id="PTHR45772">
    <property type="entry name" value="CONSERVED COMPONENT OF ABC TRANSPORTER FOR NATURAL AMINO ACIDS-RELATED"/>
    <property type="match status" value="1"/>
</dbReference>
<dbReference type="GO" id="GO:0005524">
    <property type="term" value="F:ATP binding"/>
    <property type="evidence" value="ECO:0007669"/>
    <property type="project" value="UniProtKB-KW"/>
</dbReference>
<evidence type="ECO:0000256" key="2">
    <source>
        <dbReference type="ARBA" id="ARBA00022741"/>
    </source>
</evidence>
<evidence type="ECO:0000313" key="6">
    <source>
        <dbReference type="Proteomes" id="UP000315400"/>
    </source>
</evidence>
<keyword evidence="1" id="KW-0813">Transport</keyword>
<keyword evidence="2" id="KW-0547">Nucleotide-binding</keyword>
<dbReference type="InterPro" id="IPR003439">
    <property type="entry name" value="ABC_transporter-like_ATP-bd"/>
</dbReference>
<keyword evidence="3 5" id="KW-0067">ATP-binding</keyword>
<dbReference type="InterPro" id="IPR051120">
    <property type="entry name" value="ABC_AA/LPS_Transport"/>
</dbReference>
<dbReference type="GO" id="GO:0016887">
    <property type="term" value="F:ATP hydrolysis activity"/>
    <property type="evidence" value="ECO:0007669"/>
    <property type="project" value="InterPro"/>
</dbReference>
<dbReference type="InterPro" id="IPR027417">
    <property type="entry name" value="P-loop_NTPase"/>
</dbReference>
<evidence type="ECO:0000256" key="1">
    <source>
        <dbReference type="ARBA" id="ARBA00022448"/>
    </source>
</evidence>
<protein>
    <submittedName>
        <fullName evidence="5">ATP-binding cassette domain-containing protein</fullName>
    </submittedName>
</protein>
<dbReference type="Gene3D" id="3.40.50.300">
    <property type="entry name" value="P-loop containing nucleotide triphosphate hydrolases"/>
    <property type="match status" value="1"/>
</dbReference>
<dbReference type="Proteomes" id="UP000315400">
    <property type="component" value="Unassembled WGS sequence"/>
</dbReference>
<feature type="non-terminal residue" evidence="5">
    <location>
        <position position="119"/>
    </location>
</feature>
<sequence>MSEVRSNTAAQAGSPVGTPLLVANGLNKRFGALTAIDDLSFDVGAGELFGIAGPNGAGKSTLLNLCTGQLAPDSGSLVFDGRDVVGKKPYSLCHAGIARTFQIPMIFESMDVRENVSIG</sequence>
<accession>A0A540VRF5</accession>
<dbReference type="PANTHER" id="PTHR45772:SF9">
    <property type="entry name" value="CONSERVED COMPONENT OF ABC TRANSPORTER FOR NATURAL AMINO ACIDS"/>
    <property type="match status" value="1"/>
</dbReference>
<evidence type="ECO:0000313" key="5">
    <source>
        <dbReference type="EMBL" id="TQE99345.1"/>
    </source>
</evidence>
<gene>
    <name evidence="5" type="ORF">FKY71_09045</name>
</gene>
<evidence type="ECO:0000259" key="4">
    <source>
        <dbReference type="Pfam" id="PF00005"/>
    </source>
</evidence>
<feature type="domain" description="ABC transporter" evidence="4">
    <location>
        <begin position="37"/>
        <end position="115"/>
    </location>
</feature>
<reference evidence="5 6" key="1">
    <citation type="submission" date="2019-06" db="EMBL/GenBank/DDBJ databases">
        <title>Metagenome assembled Genome of Spiribacter salinus SL48-SHIP from the microbial mat of Salt Lake 48 (Novosibirsk region, Russia).</title>
        <authorList>
            <person name="Shipova A."/>
            <person name="Rozanov A.S."/>
            <person name="Bryanskaya A.V."/>
            <person name="Peltek S.E."/>
        </authorList>
    </citation>
    <scope>NUCLEOTIDE SEQUENCE [LARGE SCALE GENOMIC DNA]</scope>
    <source>
        <strain evidence="5">SL48-SHIP-2</strain>
    </source>
</reference>
<proteinExistence type="predicted"/>
<dbReference type="EMBL" id="VIFK01000069">
    <property type="protein sequence ID" value="TQE99345.1"/>
    <property type="molecule type" value="Genomic_DNA"/>
</dbReference>
<dbReference type="SUPFAM" id="SSF52540">
    <property type="entry name" value="P-loop containing nucleoside triphosphate hydrolases"/>
    <property type="match status" value="1"/>
</dbReference>
<dbReference type="GO" id="GO:0005886">
    <property type="term" value="C:plasma membrane"/>
    <property type="evidence" value="ECO:0007669"/>
    <property type="project" value="TreeGrafter"/>
</dbReference>
<name>A0A540VRF5_9GAMM</name>
<dbReference type="AlphaFoldDB" id="A0A540VRF5"/>
<comment type="caution">
    <text evidence="5">The sequence shown here is derived from an EMBL/GenBank/DDBJ whole genome shotgun (WGS) entry which is preliminary data.</text>
</comment>
<dbReference type="Pfam" id="PF00005">
    <property type="entry name" value="ABC_tran"/>
    <property type="match status" value="1"/>
</dbReference>
<evidence type="ECO:0000256" key="3">
    <source>
        <dbReference type="ARBA" id="ARBA00022840"/>
    </source>
</evidence>
<organism evidence="5 6">
    <name type="scientific">Spiribacter salinus</name>
    <dbReference type="NCBI Taxonomy" id="1335746"/>
    <lineage>
        <taxon>Bacteria</taxon>
        <taxon>Pseudomonadati</taxon>
        <taxon>Pseudomonadota</taxon>
        <taxon>Gammaproteobacteria</taxon>
        <taxon>Chromatiales</taxon>
        <taxon>Ectothiorhodospiraceae</taxon>
        <taxon>Spiribacter</taxon>
    </lineage>
</organism>